<dbReference type="OrthoDB" id="8421013at2"/>
<feature type="repeat" description="TPR" evidence="1">
    <location>
        <begin position="16"/>
        <end position="49"/>
    </location>
</feature>
<evidence type="ECO:0000256" key="1">
    <source>
        <dbReference type="PROSITE-ProRule" id="PRU00339"/>
    </source>
</evidence>
<accession>A0A4R8ITG3</accession>
<evidence type="ECO:0000313" key="3">
    <source>
        <dbReference type="Proteomes" id="UP000294914"/>
    </source>
</evidence>
<dbReference type="Pfam" id="PF13432">
    <property type="entry name" value="TPR_16"/>
    <property type="match status" value="1"/>
</dbReference>
<keyword evidence="3" id="KW-1185">Reference proteome</keyword>
<sequence length="105" mass="11830">MINNLEKMLADGQDSLLLRFGLGQAYYKEGHYDNAIAHLQRALQFDGEYSAAWKLLGQAHADSGDQQQAIATYEKGIEVAEKKGDMQAAKEMRVFLKRLLKQAEQ</sequence>
<dbReference type="AlphaFoldDB" id="A0A4R8ITG3"/>
<organism evidence="2 3">
    <name type="scientific">Thiohalophilus thiocyanatoxydans</name>
    <dbReference type="NCBI Taxonomy" id="381308"/>
    <lineage>
        <taxon>Bacteria</taxon>
        <taxon>Pseudomonadati</taxon>
        <taxon>Pseudomonadota</taxon>
        <taxon>Gammaproteobacteria</taxon>
        <taxon>Thiohalomonadales</taxon>
        <taxon>Thiohalophilaceae</taxon>
        <taxon>Thiohalophilus</taxon>
    </lineage>
</organism>
<dbReference type="Proteomes" id="UP000294914">
    <property type="component" value="Unassembled WGS sequence"/>
</dbReference>
<gene>
    <name evidence="2" type="ORF">EDC23_0073</name>
</gene>
<dbReference type="SMART" id="SM00028">
    <property type="entry name" value="TPR"/>
    <property type="match status" value="2"/>
</dbReference>
<dbReference type="InterPro" id="IPR019734">
    <property type="entry name" value="TPR_rpt"/>
</dbReference>
<dbReference type="SUPFAM" id="SSF48452">
    <property type="entry name" value="TPR-like"/>
    <property type="match status" value="1"/>
</dbReference>
<dbReference type="EMBL" id="SOQX01000001">
    <property type="protein sequence ID" value="TDY03704.1"/>
    <property type="molecule type" value="Genomic_DNA"/>
</dbReference>
<comment type="caution">
    <text evidence="2">The sequence shown here is derived from an EMBL/GenBank/DDBJ whole genome shotgun (WGS) entry which is preliminary data.</text>
</comment>
<evidence type="ECO:0000313" key="2">
    <source>
        <dbReference type="EMBL" id="TDY03704.1"/>
    </source>
</evidence>
<dbReference type="Gene3D" id="1.25.40.10">
    <property type="entry name" value="Tetratricopeptide repeat domain"/>
    <property type="match status" value="1"/>
</dbReference>
<dbReference type="RefSeq" id="WP_134080292.1">
    <property type="nucleotide sequence ID" value="NZ_SOQX01000001.1"/>
</dbReference>
<proteinExistence type="predicted"/>
<dbReference type="InterPro" id="IPR011990">
    <property type="entry name" value="TPR-like_helical_dom_sf"/>
</dbReference>
<name>A0A4R8ITG3_9GAMM</name>
<dbReference type="PROSITE" id="PS50005">
    <property type="entry name" value="TPR"/>
    <property type="match status" value="2"/>
</dbReference>
<feature type="repeat" description="TPR" evidence="1">
    <location>
        <begin position="50"/>
        <end position="83"/>
    </location>
</feature>
<reference evidence="2 3" key="1">
    <citation type="submission" date="2019-03" db="EMBL/GenBank/DDBJ databases">
        <title>Genomic Encyclopedia of Type Strains, Phase IV (KMG-IV): sequencing the most valuable type-strain genomes for metagenomic binning, comparative biology and taxonomic classification.</title>
        <authorList>
            <person name="Goeker M."/>
        </authorList>
    </citation>
    <scope>NUCLEOTIDE SEQUENCE [LARGE SCALE GENOMIC DNA]</scope>
    <source>
        <strain evidence="2 3">DSM 16326</strain>
    </source>
</reference>
<protein>
    <submittedName>
        <fullName evidence="2">TPR repeat protein</fullName>
    </submittedName>
</protein>
<keyword evidence="1" id="KW-0802">TPR repeat</keyword>